<name>A0A858RQT6_9BACT</name>
<evidence type="ECO:0000313" key="4">
    <source>
        <dbReference type="Proteomes" id="UP000501812"/>
    </source>
</evidence>
<feature type="transmembrane region" description="Helical" evidence="1">
    <location>
        <begin position="353"/>
        <end position="375"/>
    </location>
</feature>
<dbReference type="AlphaFoldDB" id="A0A858RQT6"/>
<feature type="signal peptide" evidence="2">
    <location>
        <begin position="1"/>
        <end position="18"/>
    </location>
</feature>
<feature type="chain" id="PRO_5033005488" evidence="2">
    <location>
        <begin position="19"/>
        <end position="606"/>
    </location>
</feature>
<protein>
    <submittedName>
        <fullName evidence="3">Uncharacterized protein</fullName>
    </submittedName>
</protein>
<keyword evidence="4" id="KW-1185">Reference proteome</keyword>
<dbReference type="RefSeq" id="WP_169457235.1">
    <property type="nucleotide sequence ID" value="NZ_CP051774.1"/>
</dbReference>
<dbReference type="Proteomes" id="UP000501812">
    <property type="component" value="Chromosome"/>
</dbReference>
<proteinExistence type="predicted"/>
<keyword evidence="1" id="KW-1133">Transmembrane helix</keyword>
<feature type="transmembrane region" description="Helical" evidence="1">
    <location>
        <begin position="322"/>
        <end position="344"/>
    </location>
</feature>
<evidence type="ECO:0000256" key="2">
    <source>
        <dbReference type="SAM" id="SignalP"/>
    </source>
</evidence>
<reference evidence="3 4" key="1">
    <citation type="submission" date="2020-04" db="EMBL/GenBank/DDBJ databases">
        <title>Luteolibacter sp. G-1-1-1 isolated from soil.</title>
        <authorList>
            <person name="Dahal R.H."/>
        </authorList>
    </citation>
    <scope>NUCLEOTIDE SEQUENCE [LARGE SCALE GENOMIC DNA]</scope>
    <source>
        <strain evidence="3 4">G-1-1-1</strain>
    </source>
</reference>
<evidence type="ECO:0000313" key="3">
    <source>
        <dbReference type="EMBL" id="QJE98748.1"/>
    </source>
</evidence>
<dbReference type="KEGG" id="luo:HHL09_24200"/>
<sequence length="606" mass="65488">MLLRALLLATLFAAPLAAQENLFIQAPDPKLKVRIEADALFNRPSPGGFVPVRISVNNGSDQTGKLEISTTCTTGGFDNGSTLNSTFTLEAPAEQATLHDILVPCPSLLDYSRGDGTVTMNLRMSGTFGTASGSLSATYSDGQPAVLLSEPLFTPNASSLDNELQTGGSSGSPHYRHMSRGAEVFAGRFTATKMPEDWRAYSGYDGLGMTDKDWTDMTPGARNAILRWNRMGGQLVIYALSSSSNLASLGISEGSTAKEADRSFGTISIVPVNPADLKLDPAATVKLFDSTSNLPTVISSVRDDFRGSWPLKTTFGEQRYNYTLFILILVAFGVLVGPVNLFVFAKSGRRHRLFITTPLIALGTSVLLVGLIIIIDGFGGRGARVVLMEVRPDNGENSAYIMQEQVSRTGVLTGAAFTVTEPAAITPVVLDSGNNQWARLTDQNWGNGMRYEANFRDGKLQVSGDWFQSRSEQGQLVRAVIPTRGRIEARSLAGTPSLLSTFEFPVKSLYFRDASGGTWFAENIEPGKAFTCTSIDPSVMEGFVNDAANQLSQRARKALIKNKDNSLPSRPNHFIAFSEKAPGIETYDGIDWQETRTYITGPIAQP</sequence>
<keyword evidence="2" id="KW-0732">Signal</keyword>
<keyword evidence="1" id="KW-0472">Membrane</keyword>
<gene>
    <name evidence="3" type="ORF">HHL09_24200</name>
</gene>
<accession>A0A858RQT6</accession>
<organism evidence="3 4">
    <name type="scientific">Luteolibacter luteus</name>
    <dbReference type="NCBI Taxonomy" id="2728835"/>
    <lineage>
        <taxon>Bacteria</taxon>
        <taxon>Pseudomonadati</taxon>
        <taxon>Verrucomicrobiota</taxon>
        <taxon>Verrucomicrobiia</taxon>
        <taxon>Verrucomicrobiales</taxon>
        <taxon>Verrucomicrobiaceae</taxon>
        <taxon>Luteolibacter</taxon>
    </lineage>
</organism>
<evidence type="ECO:0000256" key="1">
    <source>
        <dbReference type="SAM" id="Phobius"/>
    </source>
</evidence>
<dbReference type="EMBL" id="CP051774">
    <property type="protein sequence ID" value="QJE98748.1"/>
    <property type="molecule type" value="Genomic_DNA"/>
</dbReference>
<keyword evidence="1" id="KW-0812">Transmembrane</keyword>